<keyword evidence="2 4" id="KW-0808">Transferase</keyword>
<dbReference type="Proteomes" id="UP000198670">
    <property type="component" value="Unassembled WGS sequence"/>
</dbReference>
<gene>
    <name evidence="4" type="ORF">SAMN05444682_107325</name>
</gene>
<dbReference type="GO" id="GO:0016757">
    <property type="term" value="F:glycosyltransferase activity"/>
    <property type="evidence" value="ECO:0007669"/>
    <property type="project" value="UniProtKB-KW"/>
</dbReference>
<dbReference type="InterPro" id="IPR001296">
    <property type="entry name" value="Glyco_trans_1"/>
</dbReference>
<organism evidence="4 5">
    <name type="scientific">Parapedobacter indicus</name>
    <dbReference type="NCBI Taxonomy" id="1477437"/>
    <lineage>
        <taxon>Bacteria</taxon>
        <taxon>Pseudomonadati</taxon>
        <taxon>Bacteroidota</taxon>
        <taxon>Sphingobacteriia</taxon>
        <taxon>Sphingobacteriales</taxon>
        <taxon>Sphingobacteriaceae</taxon>
        <taxon>Parapedobacter</taxon>
    </lineage>
</organism>
<dbReference type="SUPFAM" id="SSF53756">
    <property type="entry name" value="UDP-Glycosyltransferase/glycogen phosphorylase"/>
    <property type="match status" value="1"/>
</dbReference>
<protein>
    <submittedName>
        <fullName evidence="4">Glycosyl transferases group 1</fullName>
    </submittedName>
</protein>
<dbReference type="OrthoDB" id="596635at2"/>
<dbReference type="Pfam" id="PF00534">
    <property type="entry name" value="Glycos_transf_1"/>
    <property type="match status" value="1"/>
</dbReference>
<name>A0A1I3NW48_9SPHI</name>
<feature type="domain" description="Glycosyl transferase family 1" evidence="3">
    <location>
        <begin position="203"/>
        <end position="360"/>
    </location>
</feature>
<evidence type="ECO:0000313" key="5">
    <source>
        <dbReference type="Proteomes" id="UP000198670"/>
    </source>
</evidence>
<dbReference type="Gene3D" id="3.40.50.2000">
    <property type="entry name" value="Glycogen Phosphorylase B"/>
    <property type="match status" value="2"/>
</dbReference>
<sequence>MNVTQICIGRFHHFHLARQLEKHGLLNRIYTGYPHFKLRDEAGIPKDKIRSFPWLHTPYMFRSRIGLSNFAMLNKWWYWAAHDSLDRFVASRLHAPGVLVSLSSTGLHAGTKIQGLGGVYICDRGSSHINYQDELLREEHARWSIPFAGIDKKIIHKEQLEYHQADAITVPSEFVRQSFVSQGVSPDKLHKVPYGARLERFSRTQHPLENRFRILWVGAITIRKGFMYLLKAFQRFSHPNKELLVIGNVSAEVKSLLNGESLEHIRFMGQVANASLPDIYSSSHVFVLSSIEEGLAMVQGEAMACGCPVIATQHTGAEDLITDGIEGFVVPIRSAEDILARLQQLADEPYLRDQLGENALEKVKSLGGWDHYGSQYTQVIKSLTID</sequence>
<keyword evidence="1" id="KW-0328">Glycosyltransferase</keyword>
<dbReference type="RefSeq" id="WP_090628413.1">
    <property type="nucleotide sequence ID" value="NZ_FOQO01000007.1"/>
</dbReference>
<dbReference type="AlphaFoldDB" id="A0A1I3NW48"/>
<evidence type="ECO:0000313" key="4">
    <source>
        <dbReference type="EMBL" id="SFJ13387.1"/>
    </source>
</evidence>
<keyword evidence="5" id="KW-1185">Reference proteome</keyword>
<dbReference type="CDD" id="cd03801">
    <property type="entry name" value="GT4_PimA-like"/>
    <property type="match status" value="1"/>
</dbReference>
<accession>A0A1I3NW48</accession>
<evidence type="ECO:0000256" key="2">
    <source>
        <dbReference type="ARBA" id="ARBA00022679"/>
    </source>
</evidence>
<reference evidence="4 5" key="1">
    <citation type="submission" date="2016-10" db="EMBL/GenBank/DDBJ databases">
        <authorList>
            <person name="de Groot N.N."/>
        </authorList>
    </citation>
    <scope>NUCLEOTIDE SEQUENCE [LARGE SCALE GENOMIC DNA]</scope>
    <source>
        <strain evidence="4 5">RK1</strain>
    </source>
</reference>
<dbReference type="EMBL" id="FOQO01000007">
    <property type="protein sequence ID" value="SFJ13387.1"/>
    <property type="molecule type" value="Genomic_DNA"/>
</dbReference>
<dbReference type="PANTHER" id="PTHR12526">
    <property type="entry name" value="GLYCOSYLTRANSFERASE"/>
    <property type="match status" value="1"/>
</dbReference>
<dbReference type="PANTHER" id="PTHR12526:SF510">
    <property type="entry name" value="D-INOSITOL 3-PHOSPHATE GLYCOSYLTRANSFERASE"/>
    <property type="match status" value="1"/>
</dbReference>
<evidence type="ECO:0000259" key="3">
    <source>
        <dbReference type="Pfam" id="PF00534"/>
    </source>
</evidence>
<evidence type="ECO:0000256" key="1">
    <source>
        <dbReference type="ARBA" id="ARBA00022676"/>
    </source>
</evidence>
<dbReference type="STRING" id="1477437.SAMN05444682_107325"/>
<proteinExistence type="predicted"/>